<dbReference type="EMBL" id="KR935217">
    <property type="protein sequence ID" value="AKU43327.1"/>
    <property type="molecule type" value="Genomic_DNA"/>
</dbReference>
<accession>A0A0K1LLD3</accession>
<reference evidence="1 2" key="1">
    <citation type="journal article" date="2016" name="Genome Announc.">
        <title>Complete Genome Sequences of Five Bacteriophages That Infect Rhodobacter capsulatus.</title>
        <authorList>
            <person name="Bollivar D.W."/>
            <person name="Bernardoni B."/>
            <person name="Bockman M.R."/>
            <person name="Miller B.M."/>
            <person name="Russell D.A."/>
            <person name="Delesalle V.A."/>
            <person name="Krukonis G.P."/>
            <person name="Hatfull G.F."/>
            <person name="Cross M.R."/>
            <person name="Szewczyk M.M."/>
            <person name="Eppurath A."/>
        </authorList>
    </citation>
    <scope>NUCLEOTIDE SEQUENCE [LARGE SCALE GENOMIC DNA]</scope>
</reference>
<organism evidence="1 2">
    <name type="scientific">Rhodobacter phage RcCronus</name>
    <dbReference type="NCBI Taxonomy" id="1662333"/>
    <lineage>
        <taxon>Viruses</taxon>
        <taxon>Duplodnaviria</taxon>
        <taxon>Heunggongvirae</taxon>
        <taxon>Uroviricota</taxon>
        <taxon>Caudoviricetes</taxon>
        <taxon>Cronusvirus</taxon>
        <taxon>Cronusvirus cronus</taxon>
    </lineage>
</organism>
<gene>
    <name evidence="1" type="ORF">RCCRONUS_38</name>
</gene>
<sequence>MAVASDYGIEVGQVLTPPPGESWTPREVEAISPDGQLLILRFAGSCGMGHSYLVDDFAKDAGLKRVAQ</sequence>
<dbReference type="Proteomes" id="UP000229633">
    <property type="component" value="Segment"/>
</dbReference>
<protein>
    <submittedName>
        <fullName evidence="1">Uncharacterized protein</fullName>
    </submittedName>
</protein>
<evidence type="ECO:0000313" key="1">
    <source>
        <dbReference type="EMBL" id="AKU43327.1"/>
    </source>
</evidence>
<name>A0A0K1LLD3_9CAUD</name>
<evidence type="ECO:0000313" key="2">
    <source>
        <dbReference type="Proteomes" id="UP000229633"/>
    </source>
</evidence>
<keyword evidence="2" id="KW-1185">Reference proteome</keyword>
<proteinExistence type="predicted"/>